<sequence length="105" mass="11033">MIPPGSPGYYVAPTLRCGYVATISASSGDCAKGPSSGLYLAIEFSRPRLLSNSILAMFNSKERLRRQMEATAELKMPSELLFGDGPVEGSNVDGSVTIESASDAA</sequence>
<dbReference type="EMBL" id="JAACJJ010000002">
    <property type="protein sequence ID" value="KAF5329301.1"/>
    <property type="molecule type" value="Genomic_DNA"/>
</dbReference>
<gene>
    <name evidence="1" type="ORF">D9619_009259</name>
</gene>
<accession>A0A8H5BU75</accession>
<comment type="caution">
    <text evidence="1">The sequence shown here is derived from an EMBL/GenBank/DDBJ whole genome shotgun (WGS) entry which is preliminary data.</text>
</comment>
<evidence type="ECO:0000313" key="1">
    <source>
        <dbReference type="EMBL" id="KAF5329301.1"/>
    </source>
</evidence>
<reference evidence="1 2" key="1">
    <citation type="journal article" date="2020" name="ISME J.">
        <title>Uncovering the hidden diversity of litter-decomposition mechanisms in mushroom-forming fungi.</title>
        <authorList>
            <person name="Floudas D."/>
            <person name="Bentzer J."/>
            <person name="Ahren D."/>
            <person name="Johansson T."/>
            <person name="Persson P."/>
            <person name="Tunlid A."/>
        </authorList>
    </citation>
    <scope>NUCLEOTIDE SEQUENCE [LARGE SCALE GENOMIC DNA]</scope>
    <source>
        <strain evidence="1 2">CBS 101986</strain>
    </source>
</reference>
<evidence type="ECO:0000313" key="2">
    <source>
        <dbReference type="Proteomes" id="UP000567179"/>
    </source>
</evidence>
<keyword evidence="2" id="KW-1185">Reference proteome</keyword>
<dbReference type="OrthoDB" id="3270417at2759"/>
<name>A0A8H5BU75_9AGAR</name>
<protein>
    <submittedName>
        <fullName evidence="1">Uncharacterized protein</fullName>
    </submittedName>
</protein>
<dbReference type="AlphaFoldDB" id="A0A8H5BU75"/>
<proteinExistence type="predicted"/>
<organism evidence="1 2">
    <name type="scientific">Psilocybe cf. subviscida</name>
    <dbReference type="NCBI Taxonomy" id="2480587"/>
    <lineage>
        <taxon>Eukaryota</taxon>
        <taxon>Fungi</taxon>
        <taxon>Dikarya</taxon>
        <taxon>Basidiomycota</taxon>
        <taxon>Agaricomycotina</taxon>
        <taxon>Agaricomycetes</taxon>
        <taxon>Agaricomycetidae</taxon>
        <taxon>Agaricales</taxon>
        <taxon>Agaricineae</taxon>
        <taxon>Strophariaceae</taxon>
        <taxon>Psilocybe</taxon>
    </lineage>
</organism>
<dbReference type="Proteomes" id="UP000567179">
    <property type="component" value="Unassembled WGS sequence"/>
</dbReference>